<name>A0A484T0D8_9ZZZZ</name>
<dbReference type="EMBL" id="CAADID010000017">
    <property type="protein sequence ID" value="VFR67793.1"/>
    <property type="molecule type" value="Genomic_DNA"/>
</dbReference>
<dbReference type="AlphaFoldDB" id="A0A484T0D8"/>
<evidence type="ECO:0008006" key="2">
    <source>
        <dbReference type="Google" id="ProtNLM"/>
    </source>
</evidence>
<accession>A0A484T0D8</accession>
<protein>
    <recommendedName>
        <fullName evidence="2">Lipoprotein</fullName>
    </recommendedName>
</protein>
<evidence type="ECO:0000313" key="1">
    <source>
        <dbReference type="EMBL" id="VFR67793.1"/>
    </source>
</evidence>
<proteinExistence type="predicted"/>
<reference evidence="1" key="1">
    <citation type="submission" date="2019-03" db="EMBL/GenBank/DDBJ databases">
        <authorList>
            <person name="Danneels B."/>
        </authorList>
    </citation>
    <scope>NUCLEOTIDE SEQUENCE</scope>
</reference>
<gene>
    <name evidence="1" type="ORF">ANT3_3508</name>
</gene>
<sequence>MKRFLHFLMALLFTLSAGGTAFSAQAARAMEPFLNMPIETGSGRPMPRGYLETAMIRAGMERDWRITRNADGTLNAHLSVRTHTLDVTIRIHDDQYDFIYRDSTNLGYKRDDQDPSQSRIHPAYNRWLKNLQLDFRQEFSRY</sequence>
<organism evidence="1">
    <name type="scientific">plant metagenome</name>
    <dbReference type="NCBI Taxonomy" id="1297885"/>
    <lineage>
        <taxon>unclassified sequences</taxon>
        <taxon>metagenomes</taxon>
        <taxon>organismal metagenomes</taxon>
    </lineage>
</organism>